<name>A0ABP8XIV2_9MICO</name>
<reference evidence="4" key="1">
    <citation type="journal article" date="2019" name="Int. J. Syst. Evol. Microbiol.">
        <title>The Global Catalogue of Microorganisms (GCM) 10K type strain sequencing project: providing services to taxonomists for standard genome sequencing and annotation.</title>
        <authorList>
            <consortium name="The Broad Institute Genomics Platform"/>
            <consortium name="The Broad Institute Genome Sequencing Center for Infectious Disease"/>
            <person name="Wu L."/>
            <person name="Ma J."/>
        </authorList>
    </citation>
    <scope>NUCLEOTIDE SEQUENCE [LARGE SCALE GENOMIC DNA]</scope>
    <source>
        <strain evidence="4">JCM 17975</strain>
    </source>
</reference>
<keyword evidence="4" id="KW-1185">Reference proteome</keyword>
<sequence>MRWIVKVEPMDTTHAAGQTRLAAVRDSTDATGAVDAARVLVAAGVPVFPCIQGSSRPLTGRGPRGASTDPDRVAWWWSRYPTTNLAIPTGALSGLDVVEVHPARGARSGFDQIRRAVRAGLVPRPGLMVATPSGGLQLYFPRFLATAQQSWTAPEPRLGFHGEGGYVLLPPSLVQRSDGAVARYRLVGAVQGPTGSVDGLALRRFVDPTWLRTQLPAHPSATRRRTAPGSAARTPHTPVPNSAAAVTDGVRYLSRPDPGDPGRRPPEVVSL</sequence>
<evidence type="ECO:0000313" key="4">
    <source>
        <dbReference type="Proteomes" id="UP001500843"/>
    </source>
</evidence>
<dbReference type="InterPro" id="IPR015330">
    <property type="entry name" value="DNA_primase/pol_bifunc_N"/>
</dbReference>
<dbReference type="SMART" id="SM00943">
    <property type="entry name" value="Prim-Pol"/>
    <property type="match status" value="1"/>
</dbReference>
<comment type="caution">
    <text evidence="3">The sequence shown here is derived from an EMBL/GenBank/DDBJ whole genome shotgun (WGS) entry which is preliminary data.</text>
</comment>
<organism evidence="3 4">
    <name type="scientific">Promicromonospora umidemergens</name>
    <dbReference type="NCBI Taxonomy" id="629679"/>
    <lineage>
        <taxon>Bacteria</taxon>
        <taxon>Bacillati</taxon>
        <taxon>Actinomycetota</taxon>
        <taxon>Actinomycetes</taxon>
        <taxon>Micrococcales</taxon>
        <taxon>Promicromonosporaceae</taxon>
        <taxon>Promicromonospora</taxon>
    </lineage>
</organism>
<feature type="compositionally biased region" description="Basic and acidic residues" evidence="1">
    <location>
        <begin position="257"/>
        <end position="271"/>
    </location>
</feature>
<dbReference type="EMBL" id="BAABHM010000012">
    <property type="protein sequence ID" value="GAA4706630.1"/>
    <property type="molecule type" value="Genomic_DNA"/>
</dbReference>
<accession>A0ABP8XIV2</accession>
<proteinExistence type="predicted"/>
<gene>
    <name evidence="3" type="ORF">GCM10023198_31070</name>
</gene>
<feature type="region of interest" description="Disordered" evidence="1">
    <location>
        <begin position="213"/>
        <end position="271"/>
    </location>
</feature>
<evidence type="ECO:0000256" key="1">
    <source>
        <dbReference type="SAM" id="MobiDB-lite"/>
    </source>
</evidence>
<dbReference type="SUPFAM" id="SSF56747">
    <property type="entry name" value="Prim-pol domain"/>
    <property type="match status" value="1"/>
</dbReference>
<evidence type="ECO:0000259" key="2">
    <source>
        <dbReference type="SMART" id="SM00943"/>
    </source>
</evidence>
<protein>
    <recommendedName>
        <fullName evidence="2">DNA primase/polymerase bifunctional N-terminal domain-containing protein</fullName>
    </recommendedName>
</protein>
<evidence type="ECO:0000313" key="3">
    <source>
        <dbReference type="EMBL" id="GAA4706630.1"/>
    </source>
</evidence>
<feature type="domain" description="DNA primase/polymerase bifunctional N-terminal" evidence="2">
    <location>
        <begin position="37"/>
        <end position="211"/>
    </location>
</feature>
<dbReference type="Pfam" id="PF09250">
    <property type="entry name" value="Prim-Pol"/>
    <property type="match status" value="1"/>
</dbReference>
<dbReference type="Proteomes" id="UP001500843">
    <property type="component" value="Unassembled WGS sequence"/>
</dbReference>